<accession>A0A4Q0PQE1</accession>
<organism evidence="1 2">
    <name type="scientific">Leeuwenhoekiella marinoflava</name>
    <dbReference type="NCBI Taxonomy" id="988"/>
    <lineage>
        <taxon>Bacteria</taxon>
        <taxon>Pseudomonadati</taxon>
        <taxon>Bacteroidota</taxon>
        <taxon>Flavobacteriia</taxon>
        <taxon>Flavobacteriales</taxon>
        <taxon>Flavobacteriaceae</taxon>
        <taxon>Leeuwenhoekiella</taxon>
    </lineage>
</organism>
<proteinExistence type="predicted"/>
<gene>
    <name evidence="1" type="ORF">DSL99_550</name>
</gene>
<reference evidence="1 2" key="1">
    <citation type="submission" date="2018-07" db="EMBL/GenBank/DDBJ databases">
        <title>Leeuwenhoekiella genomics.</title>
        <authorList>
            <person name="Tahon G."/>
            <person name="Willems A."/>
        </authorList>
    </citation>
    <scope>NUCLEOTIDE SEQUENCE [LARGE SCALE GENOMIC DNA]</scope>
    <source>
        <strain evidence="1 2">LMG 1345</strain>
    </source>
</reference>
<dbReference type="Proteomes" id="UP000290608">
    <property type="component" value="Unassembled WGS sequence"/>
</dbReference>
<sequence length="30" mass="3402">MLTHRGFFSVLSTKDTFGYSTFKDPEMNSG</sequence>
<dbReference type="AlphaFoldDB" id="A0A4Q0PQE1"/>
<name>A0A4Q0PQE1_9FLAO</name>
<dbReference type="EMBL" id="QOVL01000002">
    <property type="protein sequence ID" value="RXG32771.1"/>
    <property type="molecule type" value="Genomic_DNA"/>
</dbReference>
<comment type="caution">
    <text evidence="1">The sequence shown here is derived from an EMBL/GenBank/DDBJ whole genome shotgun (WGS) entry which is preliminary data.</text>
</comment>
<protein>
    <submittedName>
        <fullName evidence="1">Uncharacterized protein</fullName>
    </submittedName>
</protein>
<evidence type="ECO:0000313" key="1">
    <source>
        <dbReference type="EMBL" id="RXG32771.1"/>
    </source>
</evidence>
<evidence type="ECO:0000313" key="2">
    <source>
        <dbReference type="Proteomes" id="UP000290608"/>
    </source>
</evidence>